<name>A0A6S7HF30_PARCT</name>
<sequence>TSYMWCASFQTKNVLQNVFFEACVPYFMKATVENLGESGLSLTAVLYNTSSQQTNFEESLFWILPGELQVDLTFENQGVLQTTKSRYYEVKMSYLRVNPVVVVRKWNTAWVHLSIDEMFKVFVFEVIHELQSRNASSLRHVYRDSASEISENLLSNYKLKGAEELSLSESIKIINDDRYSSINFHEEIKLHITFFVRLFSILFVGFSENTSPRIITNSLELQGNIAFTYISSPVLHEVQFFYHMSGKDIALVTVHDENEFMIILEAGVGLIVSPHHFLKVCYYTRCIKDVKTSQEYALSFKAIVNEGSASCVVAIDELNLTPKPCTSIKEGRWLVNLSFKSKIKLTQSRPIWRNPVKDCEGGTTFNNSCYKIVKKRSNWFDAIDQCKSLGGSLVTINSLQEAKFITANFTNMSLIWLGDIGQFSYGSMAWTNESHGNVSRNETFEKNGYMYANLSLNATYGNTTLKGTLKHETSQLMTRQEESFLCPVFSKEYILGVNCSYLLFTICEIPGEILDGEGGGKGGKERKGGWKGWKGRGRRIKWKERSR</sequence>
<dbReference type="PANTHER" id="PTHR45710:SF26">
    <property type="entry name" value="RH26557P"/>
    <property type="match status" value="1"/>
</dbReference>
<dbReference type="InterPro" id="IPR016187">
    <property type="entry name" value="CTDL_fold"/>
</dbReference>
<dbReference type="CDD" id="cd00037">
    <property type="entry name" value="CLECT"/>
    <property type="match status" value="1"/>
</dbReference>
<dbReference type="EMBL" id="CACRXK020004476">
    <property type="protein sequence ID" value="CAB4002889.1"/>
    <property type="molecule type" value="Genomic_DNA"/>
</dbReference>
<comment type="caution">
    <text evidence="2">The sequence shown here is derived from an EMBL/GenBank/DDBJ whole genome shotgun (WGS) entry which is preliminary data.</text>
</comment>
<evidence type="ECO:0000313" key="3">
    <source>
        <dbReference type="Proteomes" id="UP001152795"/>
    </source>
</evidence>
<feature type="compositionally biased region" description="Basic residues" evidence="1">
    <location>
        <begin position="533"/>
        <end position="547"/>
    </location>
</feature>
<dbReference type="SUPFAM" id="SSF56436">
    <property type="entry name" value="C-type lectin-like"/>
    <property type="match status" value="1"/>
</dbReference>
<dbReference type="Proteomes" id="UP001152795">
    <property type="component" value="Unassembled WGS sequence"/>
</dbReference>
<dbReference type="SMART" id="SM00034">
    <property type="entry name" value="CLECT"/>
    <property type="match status" value="1"/>
</dbReference>
<feature type="region of interest" description="Disordered" evidence="1">
    <location>
        <begin position="517"/>
        <end position="547"/>
    </location>
</feature>
<dbReference type="PROSITE" id="PS50041">
    <property type="entry name" value="C_TYPE_LECTIN_2"/>
    <property type="match status" value="1"/>
</dbReference>
<dbReference type="Pfam" id="PF00059">
    <property type="entry name" value="Lectin_C"/>
    <property type="match status" value="1"/>
</dbReference>
<protein>
    <submittedName>
        <fullName evidence="2">Uncharacterized protein</fullName>
    </submittedName>
</protein>
<evidence type="ECO:0000313" key="2">
    <source>
        <dbReference type="EMBL" id="CAB4002889.1"/>
    </source>
</evidence>
<dbReference type="Gene3D" id="3.10.100.10">
    <property type="entry name" value="Mannose-Binding Protein A, subunit A"/>
    <property type="match status" value="1"/>
</dbReference>
<feature type="non-terminal residue" evidence="2">
    <location>
        <position position="547"/>
    </location>
</feature>
<dbReference type="InterPro" id="IPR001304">
    <property type="entry name" value="C-type_lectin-like"/>
</dbReference>
<dbReference type="PANTHER" id="PTHR45710">
    <property type="entry name" value="C-TYPE LECTIN DOMAIN-CONTAINING PROTEIN 180"/>
    <property type="match status" value="1"/>
</dbReference>
<dbReference type="OrthoDB" id="441660at2759"/>
<proteinExistence type="predicted"/>
<evidence type="ECO:0000256" key="1">
    <source>
        <dbReference type="SAM" id="MobiDB-lite"/>
    </source>
</evidence>
<organism evidence="2 3">
    <name type="scientific">Paramuricea clavata</name>
    <name type="common">Red gorgonian</name>
    <name type="synonym">Violescent sea-whip</name>
    <dbReference type="NCBI Taxonomy" id="317549"/>
    <lineage>
        <taxon>Eukaryota</taxon>
        <taxon>Metazoa</taxon>
        <taxon>Cnidaria</taxon>
        <taxon>Anthozoa</taxon>
        <taxon>Octocorallia</taxon>
        <taxon>Malacalcyonacea</taxon>
        <taxon>Plexauridae</taxon>
        <taxon>Paramuricea</taxon>
    </lineage>
</organism>
<dbReference type="InterPro" id="IPR050828">
    <property type="entry name" value="C-type_lectin/matrix_domain"/>
</dbReference>
<reference evidence="2" key="1">
    <citation type="submission" date="2020-04" db="EMBL/GenBank/DDBJ databases">
        <authorList>
            <person name="Alioto T."/>
            <person name="Alioto T."/>
            <person name="Gomez Garrido J."/>
        </authorList>
    </citation>
    <scope>NUCLEOTIDE SEQUENCE</scope>
    <source>
        <strain evidence="2">A484AB</strain>
    </source>
</reference>
<gene>
    <name evidence="2" type="ORF">PACLA_8A074912</name>
</gene>
<dbReference type="InterPro" id="IPR016186">
    <property type="entry name" value="C-type_lectin-like/link_sf"/>
</dbReference>
<keyword evidence="3" id="KW-1185">Reference proteome</keyword>
<accession>A0A6S7HF30</accession>
<dbReference type="AlphaFoldDB" id="A0A6S7HF30"/>